<dbReference type="Gene3D" id="2.60.40.3760">
    <property type="match status" value="2"/>
</dbReference>
<sequence>MSNNLWRIQGEKVTDGIWKATILLSKHHNETGTYNTHVYVDGKFYGGVVPIIKPSSAVVTAPSSVNLSEGSYEVTIDGVNSEVAQVLFPTWTEANGQDDLEQPWIQGTKVNEHKWKIIIPFSKHGNESGKYITHIYAKDNYGNVTIIGANLTDVIS</sequence>
<gene>
    <name evidence="1" type="ORF">EHV15_31810</name>
</gene>
<dbReference type="AlphaFoldDB" id="A0A3P3U9H2"/>
<dbReference type="OrthoDB" id="9763643at2"/>
<dbReference type="Proteomes" id="UP000267017">
    <property type="component" value="Unassembled WGS sequence"/>
</dbReference>
<name>A0A3P3U9H2_9BACL</name>
<dbReference type="Pfam" id="PF08481">
    <property type="entry name" value="GBS_Bsp-like"/>
    <property type="match status" value="1"/>
</dbReference>
<evidence type="ECO:0000313" key="2">
    <source>
        <dbReference type="Proteomes" id="UP000267017"/>
    </source>
</evidence>
<proteinExistence type="predicted"/>
<accession>A0A3P3U9H2</accession>
<evidence type="ECO:0000313" key="1">
    <source>
        <dbReference type="EMBL" id="RRJ67001.1"/>
    </source>
</evidence>
<dbReference type="InterPro" id="IPR013688">
    <property type="entry name" value="GBS_Bsp-like"/>
</dbReference>
<organism evidence="1 2">
    <name type="scientific">Paenibacillus oralis</name>
    <dbReference type="NCBI Taxonomy" id="2490856"/>
    <lineage>
        <taxon>Bacteria</taxon>
        <taxon>Bacillati</taxon>
        <taxon>Bacillota</taxon>
        <taxon>Bacilli</taxon>
        <taxon>Bacillales</taxon>
        <taxon>Paenibacillaceae</taxon>
        <taxon>Paenibacillus</taxon>
    </lineage>
</organism>
<dbReference type="EMBL" id="RRCN01000001">
    <property type="protein sequence ID" value="RRJ67001.1"/>
    <property type="molecule type" value="Genomic_DNA"/>
</dbReference>
<comment type="caution">
    <text evidence="1">The sequence shown here is derived from an EMBL/GenBank/DDBJ whole genome shotgun (WGS) entry which is preliminary data.</text>
</comment>
<reference evidence="1 2" key="1">
    <citation type="submission" date="2018-11" db="EMBL/GenBank/DDBJ databases">
        <title>Genome sequencing of Paenibacillus sp. KCOM 3021 (= ChDC PVNT-B20).</title>
        <authorList>
            <person name="Kook J.-K."/>
            <person name="Park S.-N."/>
            <person name="Lim Y.K."/>
        </authorList>
    </citation>
    <scope>NUCLEOTIDE SEQUENCE [LARGE SCALE GENOMIC DNA]</scope>
    <source>
        <strain evidence="1 2">KCOM 3021</strain>
    </source>
</reference>
<protein>
    <submittedName>
        <fullName evidence="1">Uncharacterized protein</fullName>
    </submittedName>
</protein>
<keyword evidence="2" id="KW-1185">Reference proteome</keyword>